<dbReference type="GO" id="GO:0008392">
    <property type="term" value="F:arachidonate epoxygenase activity"/>
    <property type="evidence" value="ECO:0007669"/>
    <property type="project" value="TreeGrafter"/>
</dbReference>
<dbReference type="GO" id="GO:0019373">
    <property type="term" value="P:epoxygenase P450 pathway"/>
    <property type="evidence" value="ECO:0007669"/>
    <property type="project" value="TreeGrafter"/>
</dbReference>
<comment type="subcellular location">
    <subcellularLocation>
        <location evidence="3">Endoplasmic reticulum membrane</location>
        <topology evidence="3">Peripheral membrane protein</topology>
    </subcellularLocation>
    <subcellularLocation>
        <location evidence="2">Microsome membrane</location>
        <topology evidence="2">Peripheral membrane protein</topology>
    </subcellularLocation>
</comment>
<dbReference type="Proteomes" id="UP000228934">
    <property type="component" value="Unassembled WGS sequence"/>
</dbReference>
<dbReference type="InterPro" id="IPR036396">
    <property type="entry name" value="Cyt_P450_sf"/>
</dbReference>
<comment type="similarity">
    <text evidence="4 14">Belongs to the cytochrome P450 family.</text>
</comment>
<evidence type="ECO:0000256" key="5">
    <source>
        <dbReference type="ARBA" id="ARBA00022617"/>
    </source>
</evidence>
<name>A0A2G9S0K9_AQUCT</name>
<dbReference type="OrthoDB" id="2789670at2759"/>
<keyword evidence="8" id="KW-0492">Microsome</keyword>
<evidence type="ECO:0000256" key="12">
    <source>
        <dbReference type="ARBA" id="ARBA00023136"/>
    </source>
</evidence>
<dbReference type="EMBL" id="KV928296">
    <property type="protein sequence ID" value="PIO33699.1"/>
    <property type="molecule type" value="Genomic_DNA"/>
</dbReference>
<dbReference type="InterPro" id="IPR050182">
    <property type="entry name" value="Cytochrome_P450_fam2"/>
</dbReference>
<protein>
    <submittedName>
        <fullName evidence="15">Uncharacterized protein</fullName>
    </submittedName>
</protein>
<dbReference type="PANTHER" id="PTHR24300">
    <property type="entry name" value="CYTOCHROME P450 508A4-RELATED"/>
    <property type="match status" value="1"/>
</dbReference>
<reference evidence="16" key="1">
    <citation type="journal article" date="2017" name="Nat. Commun.">
        <title>The North American bullfrog draft genome provides insight into hormonal regulation of long noncoding RNA.</title>
        <authorList>
            <person name="Hammond S.A."/>
            <person name="Warren R.L."/>
            <person name="Vandervalk B.P."/>
            <person name="Kucuk E."/>
            <person name="Khan H."/>
            <person name="Gibb E.A."/>
            <person name="Pandoh P."/>
            <person name="Kirk H."/>
            <person name="Zhao Y."/>
            <person name="Jones M."/>
            <person name="Mungall A.J."/>
            <person name="Coope R."/>
            <person name="Pleasance S."/>
            <person name="Moore R.A."/>
            <person name="Holt R.A."/>
            <person name="Round J.M."/>
            <person name="Ohora S."/>
            <person name="Walle B.V."/>
            <person name="Veldhoen N."/>
            <person name="Helbing C.C."/>
            <person name="Birol I."/>
        </authorList>
    </citation>
    <scope>NUCLEOTIDE SEQUENCE [LARGE SCALE GENOMIC DNA]</scope>
</reference>
<evidence type="ECO:0000256" key="9">
    <source>
        <dbReference type="ARBA" id="ARBA00023002"/>
    </source>
</evidence>
<comment type="cofactor">
    <cofactor evidence="1 13">
        <name>heme</name>
        <dbReference type="ChEBI" id="CHEBI:30413"/>
    </cofactor>
</comment>
<dbReference type="FunFam" id="1.10.630.10:FF:000238">
    <property type="entry name" value="Cytochrome P450 2A6"/>
    <property type="match status" value="1"/>
</dbReference>
<feature type="binding site" description="axial binding residue" evidence="13">
    <location>
        <position position="128"/>
    </location>
    <ligand>
        <name>heme</name>
        <dbReference type="ChEBI" id="CHEBI:30413"/>
    </ligand>
    <ligandPart>
        <name>Fe</name>
        <dbReference type="ChEBI" id="CHEBI:18248"/>
    </ligandPart>
</feature>
<evidence type="ECO:0000256" key="13">
    <source>
        <dbReference type="PIRSR" id="PIRSR602401-1"/>
    </source>
</evidence>
<dbReference type="InterPro" id="IPR002401">
    <property type="entry name" value="Cyt_P450_E_grp-I"/>
</dbReference>
<keyword evidence="7" id="KW-0256">Endoplasmic reticulum</keyword>
<evidence type="ECO:0000256" key="8">
    <source>
        <dbReference type="ARBA" id="ARBA00022848"/>
    </source>
</evidence>
<dbReference type="GO" id="GO:0006805">
    <property type="term" value="P:xenobiotic metabolic process"/>
    <property type="evidence" value="ECO:0007669"/>
    <property type="project" value="TreeGrafter"/>
</dbReference>
<keyword evidence="11 14" id="KW-0503">Monooxygenase</keyword>
<dbReference type="PRINTS" id="PR00463">
    <property type="entry name" value="EP450I"/>
</dbReference>
<dbReference type="GO" id="GO:0005789">
    <property type="term" value="C:endoplasmic reticulum membrane"/>
    <property type="evidence" value="ECO:0007669"/>
    <property type="project" value="UniProtKB-SubCell"/>
</dbReference>
<sequence length="188" mass="21433">MWNIQIFFYILLSVKVQHEIDDLLQSQRLPGIEDRLQLPYTNAVIHEIQRVLDLAPTALFHAVTKDIQFRGYTLPKGTIITPFLTSVLNDPLQWETPEQFNPGHFLDEEGQFRKRAAFMPFSAGKRVCPGENLARMELFLLFSAVLQKFTIKLPPGAEPQGPKWLHDNKNIVIASAQLRAVPRASPTM</sequence>
<dbReference type="GO" id="GO:0005506">
    <property type="term" value="F:iron ion binding"/>
    <property type="evidence" value="ECO:0007669"/>
    <property type="project" value="InterPro"/>
</dbReference>
<keyword evidence="5 13" id="KW-0349">Heme</keyword>
<dbReference type="Gene3D" id="1.10.630.10">
    <property type="entry name" value="Cytochrome P450"/>
    <property type="match status" value="1"/>
</dbReference>
<evidence type="ECO:0000256" key="3">
    <source>
        <dbReference type="ARBA" id="ARBA00004406"/>
    </source>
</evidence>
<dbReference type="Pfam" id="PF00067">
    <property type="entry name" value="p450"/>
    <property type="match status" value="1"/>
</dbReference>
<gene>
    <name evidence="15" type="ORF">AB205_0094970</name>
</gene>
<evidence type="ECO:0000313" key="16">
    <source>
        <dbReference type="Proteomes" id="UP000228934"/>
    </source>
</evidence>
<evidence type="ECO:0000256" key="10">
    <source>
        <dbReference type="ARBA" id="ARBA00023004"/>
    </source>
</evidence>
<dbReference type="GO" id="GO:0016712">
    <property type="term" value="F:oxidoreductase activity, acting on paired donors, with incorporation or reduction of molecular oxygen, reduced flavin or flavoprotein as one donor, and incorporation of one atom of oxygen"/>
    <property type="evidence" value="ECO:0007669"/>
    <property type="project" value="TreeGrafter"/>
</dbReference>
<evidence type="ECO:0000256" key="7">
    <source>
        <dbReference type="ARBA" id="ARBA00022824"/>
    </source>
</evidence>
<dbReference type="AlphaFoldDB" id="A0A2G9S0K9"/>
<dbReference type="InterPro" id="IPR001128">
    <property type="entry name" value="Cyt_P450"/>
</dbReference>
<evidence type="ECO:0000256" key="6">
    <source>
        <dbReference type="ARBA" id="ARBA00022723"/>
    </source>
</evidence>
<keyword evidence="12" id="KW-0472">Membrane</keyword>
<dbReference type="InterPro" id="IPR017972">
    <property type="entry name" value="Cyt_P450_CS"/>
</dbReference>
<dbReference type="PRINTS" id="PR00385">
    <property type="entry name" value="P450"/>
</dbReference>
<keyword evidence="9 14" id="KW-0560">Oxidoreductase</keyword>
<keyword evidence="10 13" id="KW-0408">Iron</keyword>
<evidence type="ECO:0000313" key="15">
    <source>
        <dbReference type="EMBL" id="PIO33699.1"/>
    </source>
</evidence>
<dbReference type="GO" id="GO:0020037">
    <property type="term" value="F:heme binding"/>
    <property type="evidence" value="ECO:0007669"/>
    <property type="project" value="InterPro"/>
</dbReference>
<evidence type="ECO:0000256" key="14">
    <source>
        <dbReference type="RuleBase" id="RU000461"/>
    </source>
</evidence>
<accession>A0A2G9S0K9</accession>
<evidence type="ECO:0000256" key="11">
    <source>
        <dbReference type="ARBA" id="ARBA00023033"/>
    </source>
</evidence>
<organism evidence="15 16">
    <name type="scientific">Aquarana catesbeiana</name>
    <name type="common">American bullfrog</name>
    <name type="synonym">Rana catesbeiana</name>
    <dbReference type="NCBI Taxonomy" id="8400"/>
    <lineage>
        <taxon>Eukaryota</taxon>
        <taxon>Metazoa</taxon>
        <taxon>Chordata</taxon>
        <taxon>Craniata</taxon>
        <taxon>Vertebrata</taxon>
        <taxon>Euteleostomi</taxon>
        <taxon>Amphibia</taxon>
        <taxon>Batrachia</taxon>
        <taxon>Anura</taxon>
        <taxon>Neobatrachia</taxon>
        <taxon>Ranoidea</taxon>
        <taxon>Ranidae</taxon>
        <taxon>Aquarana</taxon>
    </lineage>
</organism>
<dbReference type="PANTHER" id="PTHR24300:SF389">
    <property type="entry name" value="CYTOCHROME P450 2C20"/>
    <property type="match status" value="1"/>
</dbReference>
<keyword evidence="6 13" id="KW-0479">Metal-binding</keyword>
<evidence type="ECO:0000256" key="1">
    <source>
        <dbReference type="ARBA" id="ARBA00001971"/>
    </source>
</evidence>
<evidence type="ECO:0000256" key="2">
    <source>
        <dbReference type="ARBA" id="ARBA00004174"/>
    </source>
</evidence>
<evidence type="ECO:0000256" key="4">
    <source>
        <dbReference type="ARBA" id="ARBA00010617"/>
    </source>
</evidence>
<dbReference type="PROSITE" id="PS00086">
    <property type="entry name" value="CYTOCHROME_P450"/>
    <property type="match status" value="1"/>
</dbReference>
<dbReference type="SUPFAM" id="SSF48264">
    <property type="entry name" value="Cytochrome P450"/>
    <property type="match status" value="1"/>
</dbReference>
<proteinExistence type="inferred from homology"/>
<keyword evidence="16" id="KW-1185">Reference proteome</keyword>